<evidence type="ECO:0000313" key="3">
    <source>
        <dbReference type="Proteomes" id="UP000194127"/>
    </source>
</evidence>
<organism evidence="2 3">
    <name type="scientific">Postia placenta MAD-698-R-SB12</name>
    <dbReference type="NCBI Taxonomy" id="670580"/>
    <lineage>
        <taxon>Eukaryota</taxon>
        <taxon>Fungi</taxon>
        <taxon>Dikarya</taxon>
        <taxon>Basidiomycota</taxon>
        <taxon>Agaricomycotina</taxon>
        <taxon>Agaricomycetes</taxon>
        <taxon>Polyporales</taxon>
        <taxon>Adustoporiaceae</taxon>
        <taxon>Rhodonia</taxon>
    </lineage>
</organism>
<feature type="compositionally biased region" description="Low complexity" evidence="1">
    <location>
        <begin position="257"/>
        <end position="266"/>
    </location>
</feature>
<feature type="region of interest" description="Disordered" evidence="1">
    <location>
        <begin position="221"/>
        <end position="266"/>
    </location>
</feature>
<dbReference type="GO" id="GO:0035091">
    <property type="term" value="F:phosphatidylinositol binding"/>
    <property type="evidence" value="ECO:0007669"/>
    <property type="project" value="InterPro"/>
</dbReference>
<dbReference type="Proteomes" id="UP000194127">
    <property type="component" value="Unassembled WGS sequence"/>
</dbReference>
<sequence>MAAPALVAGDFLVSSLTTPSRLFASANNIQGWSWYRCPRWSTNTTCSGYCYGMHIYPILGKELLDDESSKSSKSSKSGSSMHTDYEVWRRWEDCLWFQDLLESEYGLMARTKRQRLAAGKGIKKNGVYIHSDQAASFESLPPGPEANSIAKDIHEIVPKLTKKGTIFRASQSTIDQRGREFKAMIDSLWSDELPTLMKELRDTRAVRDFFGYWRRDIDHDKKLNPHLTSSGDDKRVSHRGSLSIPSPVRKVEDARPTSARSSTGSTSSLWLARKPFLAKGAETRVGIEEVPFVLMGDGAHHTLQSLPEDSELVEPMNELSIQAPRPPRRVRISSCPDPTNRNCVIIEGDGDTDGDEDVHTVYDDDASAMTVSPSSRPSSLTPSMLSDFSTPSSWRTSIASEFSIATAMSSFPPDPCADERTVNGHLARYVPSNPARASIATINSLMSGTSVDAVLPRKWSPPPTNGLRRSLSAGSRRRPESSLSMIPIPTEEMWDGQQDDFVDAYFYDPTLRSASPDESVYSSDQGDEYTHFNMQPSSPDRFPKSFQDRPPAQFHLPFSAQASSSPTSAAYSLTSPTGPETFAVKVILDDSIVLLRATYSMSFLEIRERIREKFAKHEGLKLPETFVIAYLPPNDRARVAAQSRARSNSCSTFGGDQAQPLRYISSDEEWQTAIASSAAKLTIRIFHARL</sequence>
<keyword evidence="3" id="KW-1185">Reference proteome</keyword>
<dbReference type="EMBL" id="KZ110607">
    <property type="protein sequence ID" value="OSX57716.1"/>
    <property type="molecule type" value="Genomic_DNA"/>
</dbReference>
<name>A0A1X6MNA6_9APHY</name>
<feature type="region of interest" description="Disordered" evidence="1">
    <location>
        <begin position="456"/>
        <end position="482"/>
    </location>
</feature>
<accession>A0A1X6MNA6</accession>
<dbReference type="Gene3D" id="3.30.1520.10">
    <property type="entry name" value="Phox-like domain"/>
    <property type="match status" value="1"/>
</dbReference>
<proteinExistence type="predicted"/>
<evidence type="ECO:0000256" key="1">
    <source>
        <dbReference type="SAM" id="MobiDB-lite"/>
    </source>
</evidence>
<evidence type="ECO:0008006" key="4">
    <source>
        <dbReference type="Google" id="ProtNLM"/>
    </source>
</evidence>
<protein>
    <recommendedName>
        <fullName evidence="4">PX domain-containing protein</fullName>
    </recommendedName>
</protein>
<dbReference type="OrthoDB" id="3244370at2759"/>
<dbReference type="STRING" id="670580.A0A1X6MNA6"/>
<dbReference type="AlphaFoldDB" id="A0A1X6MNA6"/>
<dbReference type="InterPro" id="IPR036871">
    <property type="entry name" value="PX_dom_sf"/>
</dbReference>
<reference evidence="2 3" key="1">
    <citation type="submission" date="2017-04" db="EMBL/GenBank/DDBJ databases">
        <title>Genome Sequence of the Model Brown-Rot Fungus Postia placenta SB12.</title>
        <authorList>
            <consortium name="DOE Joint Genome Institute"/>
            <person name="Gaskell J."/>
            <person name="Kersten P."/>
            <person name="Larrondo L.F."/>
            <person name="Canessa P."/>
            <person name="Martinez D."/>
            <person name="Hibbett D."/>
            <person name="Schmoll M."/>
            <person name="Kubicek C.P."/>
            <person name="Martinez A.T."/>
            <person name="Yadav J."/>
            <person name="Master E."/>
            <person name="Magnuson J.K."/>
            <person name="James T."/>
            <person name="Yaver D."/>
            <person name="Berka R."/>
            <person name="Labutti K."/>
            <person name="Lipzen A."/>
            <person name="Aerts A."/>
            <person name="Barry K."/>
            <person name="Henrissat B."/>
            <person name="Blanchette R."/>
            <person name="Grigoriev I."/>
            <person name="Cullen D."/>
        </authorList>
    </citation>
    <scope>NUCLEOTIDE SEQUENCE [LARGE SCALE GENOMIC DNA]</scope>
    <source>
        <strain evidence="2 3">MAD-698-R-SB12</strain>
    </source>
</reference>
<dbReference type="GeneID" id="36327174"/>
<dbReference type="RefSeq" id="XP_024334510.1">
    <property type="nucleotide sequence ID" value="XM_024482224.1"/>
</dbReference>
<evidence type="ECO:0000313" key="2">
    <source>
        <dbReference type="EMBL" id="OSX57716.1"/>
    </source>
</evidence>
<gene>
    <name evidence="2" type="ORF">POSPLADRAFT_1067767</name>
</gene>